<dbReference type="Pfam" id="PF03631">
    <property type="entry name" value="Virul_fac_BrkB"/>
    <property type="match status" value="1"/>
</dbReference>
<dbReference type="InterPro" id="IPR017039">
    <property type="entry name" value="Virul_fac_BrkB"/>
</dbReference>
<evidence type="ECO:0000313" key="7">
    <source>
        <dbReference type="EMBL" id="GAA1199908.1"/>
    </source>
</evidence>
<evidence type="ECO:0000256" key="2">
    <source>
        <dbReference type="ARBA" id="ARBA00022475"/>
    </source>
</evidence>
<feature type="transmembrane region" description="Helical" evidence="6">
    <location>
        <begin position="42"/>
        <end position="63"/>
    </location>
</feature>
<evidence type="ECO:0000256" key="4">
    <source>
        <dbReference type="ARBA" id="ARBA00022989"/>
    </source>
</evidence>
<gene>
    <name evidence="7" type="ORF">GCM10009654_65550</name>
</gene>
<evidence type="ECO:0000256" key="6">
    <source>
        <dbReference type="SAM" id="Phobius"/>
    </source>
</evidence>
<sequence>MGMRRALIVDRHRFLRLYRGVADSVVLLAWNRGREMELMHRAMSFAALGFLTLVPLLILVAAADPASGQGFARWLGQGLGVSPASQDELQQLFGRPGQALQRTTAFGLAALAAFGLTFGGAVQTGYERVWELPTARWHTMWRHVVWLAVLVGFLVGFVNTPVTSASTTEGILITVGDVAGTFLFFWWSQRLLLAGRVRWRALAPGAAATALGLLGLRVFSRLVFSPLIASNAVTYGPFGTVLVLQSWLVGVGFVVYGGALVGRLYHEHRTHRRLARELAQPDRW</sequence>
<keyword evidence="2" id="KW-1003">Cell membrane</keyword>
<organism evidence="7 8">
    <name type="scientific">Streptomyces hebeiensis</name>
    <dbReference type="NCBI Taxonomy" id="229486"/>
    <lineage>
        <taxon>Bacteria</taxon>
        <taxon>Bacillati</taxon>
        <taxon>Actinomycetota</taxon>
        <taxon>Actinomycetes</taxon>
        <taxon>Kitasatosporales</taxon>
        <taxon>Streptomycetaceae</taxon>
        <taxon>Streptomyces</taxon>
    </lineage>
</organism>
<comment type="subcellular location">
    <subcellularLocation>
        <location evidence="1">Cell membrane</location>
        <topology evidence="1">Multi-pass membrane protein</topology>
    </subcellularLocation>
</comment>
<evidence type="ECO:0000256" key="3">
    <source>
        <dbReference type="ARBA" id="ARBA00022692"/>
    </source>
</evidence>
<keyword evidence="4 6" id="KW-1133">Transmembrane helix</keyword>
<feature type="transmembrane region" description="Helical" evidence="6">
    <location>
        <begin position="199"/>
        <end position="224"/>
    </location>
</feature>
<evidence type="ECO:0000313" key="8">
    <source>
        <dbReference type="Proteomes" id="UP001501371"/>
    </source>
</evidence>
<protein>
    <submittedName>
        <fullName evidence="7">Uncharacterized protein</fullName>
    </submittedName>
</protein>
<reference evidence="7 8" key="1">
    <citation type="journal article" date="2019" name="Int. J. Syst. Evol. Microbiol.">
        <title>The Global Catalogue of Microorganisms (GCM) 10K type strain sequencing project: providing services to taxonomists for standard genome sequencing and annotation.</title>
        <authorList>
            <consortium name="The Broad Institute Genomics Platform"/>
            <consortium name="The Broad Institute Genome Sequencing Center for Infectious Disease"/>
            <person name="Wu L."/>
            <person name="Ma J."/>
        </authorList>
    </citation>
    <scope>NUCLEOTIDE SEQUENCE [LARGE SCALE GENOMIC DNA]</scope>
    <source>
        <strain evidence="7 8">JCM 12696</strain>
    </source>
</reference>
<keyword evidence="3 6" id="KW-0812">Transmembrane</keyword>
<proteinExistence type="predicted"/>
<dbReference type="Proteomes" id="UP001501371">
    <property type="component" value="Unassembled WGS sequence"/>
</dbReference>
<dbReference type="EMBL" id="BAAAKV010000105">
    <property type="protein sequence ID" value="GAA1199908.1"/>
    <property type="molecule type" value="Genomic_DNA"/>
</dbReference>
<feature type="transmembrane region" description="Helical" evidence="6">
    <location>
        <begin position="105"/>
        <end position="123"/>
    </location>
</feature>
<keyword evidence="5 6" id="KW-0472">Membrane</keyword>
<feature type="transmembrane region" description="Helical" evidence="6">
    <location>
        <begin position="144"/>
        <end position="164"/>
    </location>
</feature>
<evidence type="ECO:0000256" key="5">
    <source>
        <dbReference type="ARBA" id="ARBA00023136"/>
    </source>
</evidence>
<keyword evidence="8" id="KW-1185">Reference proteome</keyword>
<name>A0ABN1V8W0_9ACTN</name>
<accession>A0ABN1V8W0</accession>
<evidence type="ECO:0000256" key="1">
    <source>
        <dbReference type="ARBA" id="ARBA00004651"/>
    </source>
</evidence>
<comment type="caution">
    <text evidence="7">The sequence shown here is derived from an EMBL/GenBank/DDBJ whole genome shotgun (WGS) entry which is preliminary data.</text>
</comment>
<feature type="transmembrane region" description="Helical" evidence="6">
    <location>
        <begin position="244"/>
        <end position="266"/>
    </location>
</feature>
<feature type="transmembrane region" description="Helical" evidence="6">
    <location>
        <begin position="170"/>
        <end position="187"/>
    </location>
</feature>